<dbReference type="RefSeq" id="WP_153802301.1">
    <property type="nucleotide sequence ID" value="NZ_CABHXJ010000029.1"/>
</dbReference>
<evidence type="ECO:0000313" key="2">
    <source>
        <dbReference type="EMBL" id="CNF22766.1"/>
    </source>
</evidence>
<dbReference type="EMBL" id="CPZJ01000002">
    <property type="protein sequence ID" value="CNF22766.1"/>
    <property type="molecule type" value="Genomic_DNA"/>
</dbReference>
<evidence type="ECO:0000256" key="1">
    <source>
        <dbReference type="SAM" id="SignalP"/>
    </source>
</evidence>
<evidence type="ECO:0000313" key="4">
    <source>
        <dbReference type="Proteomes" id="UP000038750"/>
    </source>
</evidence>
<dbReference type="OrthoDB" id="6479950at2"/>
<sequence>MKKRHLSLLLGWVFCGAAALTMSQTVQAVEVYNQLEHPVYFCVSCYYPLVWF</sequence>
<name>A0A0T9LTF4_YERIN</name>
<feature type="chain" id="PRO_5006692800" evidence="1">
    <location>
        <begin position="29"/>
        <end position="52"/>
    </location>
</feature>
<reference evidence="3 5" key="2">
    <citation type="submission" date="2019-11" db="EMBL/GenBank/DDBJ databases">
        <title>FDA dAtabase for Regulatory Grade micrObial Sequences (FDA-ARGOS): Supporting development and validation of Infectious Disease Dx tests.</title>
        <authorList>
            <person name="Patel R."/>
            <person name="Rucinski S."/>
            <person name="Tallon L."/>
            <person name="Sadzewicz L."/>
            <person name="Vavikolanu K."/>
            <person name="Mehta A."/>
            <person name="Aluvathingal J."/>
            <person name="Nadendla S."/>
            <person name="Nandy P."/>
            <person name="Geyer C."/>
            <person name="Yan Y."/>
            <person name="Sichtig H."/>
        </authorList>
    </citation>
    <scope>NUCLEOTIDE SEQUENCE [LARGE SCALE GENOMIC DNA]</scope>
    <source>
        <strain evidence="3 5">FDAARGOS_729</strain>
    </source>
</reference>
<evidence type="ECO:0000313" key="3">
    <source>
        <dbReference type="EMBL" id="QGR71039.1"/>
    </source>
</evidence>
<reference evidence="2 4" key="1">
    <citation type="submission" date="2015-03" db="EMBL/GenBank/DDBJ databases">
        <authorList>
            <person name="Murphy D."/>
        </authorList>
    </citation>
    <scope>NUCLEOTIDE SEQUENCE [LARGE SCALE GENOMIC DNA]</scope>
    <source>
        <strain evidence="2 4">BR165/97</strain>
    </source>
</reference>
<dbReference type="Proteomes" id="UP000424966">
    <property type="component" value="Chromosome"/>
</dbReference>
<dbReference type="AlphaFoldDB" id="A0A0T9LTF4"/>
<protein>
    <submittedName>
        <fullName evidence="2">Uncharacterized protein</fullName>
    </submittedName>
</protein>
<dbReference type="EMBL" id="CP046294">
    <property type="protein sequence ID" value="QGR71039.1"/>
    <property type="molecule type" value="Genomic_DNA"/>
</dbReference>
<keyword evidence="5" id="KW-1185">Reference proteome</keyword>
<organism evidence="2 4">
    <name type="scientific">Yersinia intermedia</name>
    <dbReference type="NCBI Taxonomy" id="631"/>
    <lineage>
        <taxon>Bacteria</taxon>
        <taxon>Pseudomonadati</taxon>
        <taxon>Pseudomonadota</taxon>
        <taxon>Gammaproteobacteria</taxon>
        <taxon>Enterobacterales</taxon>
        <taxon>Yersiniaceae</taxon>
        <taxon>Yersinia</taxon>
    </lineage>
</organism>
<gene>
    <name evidence="2" type="ORF">ERS008530_00742</name>
    <name evidence="3" type="ORF">FOC37_12105</name>
</gene>
<feature type="signal peptide" evidence="1">
    <location>
        <begin position="1"/>
        <end position="28"/>
    </location>
</feature>
<dbReference type="KEGG" id="yin:CH53_3546"/>
<dbReference type="Proteomes" id="UP000038750">
    <property type="component" value="Unassembled WGS sequence"/>
</dbReference>
<keyword evidence="1" id="KW-0732">Signal</keyword>
<proteinExistence type="predicted"/>
<accession>A0A0T9LTF4</accession>
<evidence type="ECO:0000313" key="5">
    <source>
        <dbReference type="Proteomes" id="UP000424966"/>
    </source>
</evidence>
<dbReference type="GeneID" id="58047018"/>